<evidence type="ECO:0000256" key="1">
    <source>
        <dbReference type="ARBA" id="ARBA00004245"/>
    </source>
</evidence>
<dbReference type="InParanoid" id="I3KCQ1"/>
<dbReference type="GO" id="GO:0003777">
    <property type="term" value="F:microtubule motor activity"/>
    <property type="evidence" value="ECO:0007669"/>
    <property type="project" value="InterPro"/>
</dbReference>
<evidence type="ECO:0000259" key="8">
    <source>
        <dbReference type="PROSITE" id="PS50067"/>
    </source>
</evidence>
<evidence type="ECO:0000256" key="7">
    <source>
        <dbReference type="SAM" id="MobiDB-lite"/>
    </source>
</evidence>
<organism evidence="9 10">
    <name type="scientific">Oreochromis niloticus</name>
    <name type="common">Nile tilapia</name>
    <name type="synonym">Tilapia nilotica</name>
    <dbReference type="NCBI Taxonomy" id="8128"/>
    <lineage>
        <taxon>Eukaryota</taxon>
        <taxon>Metazoa</taxon>
        <taxon>Chordata</taxon>
        <taxon>Craniata</taxon>
        <taxon>Vertebrata</taxon>
        <taxon>Euteleostomi</taxon>
        <taxon>Actinopterygii</taxon>
        <taxon>Neopterygii</taxon>
        <taxon>Teleostei</taxon>
        <taxon>Neoteleostei</taxon>
        <taxon>Acanthomorphata</taxon>
        <taxon>Ovalentaria</taxon>
        <taxon>Cichlomorphae</taxon>
        <taxon>Cichliformes</taxon>
        <taxon>Cichlidae</taxon>
        <taxon>African cichlids</taxon>
        <taxon>Pseudocrenilabrinae</taxon>
        <taxon>Oreochromini</taxon>
        <taxon>Oreochromis</taxon>
    </lineage>
</organism>
<dbReference type="InterPro" id="IPR036961">
    <property type="entry name" value="Kinesin_motor_dom_sf"/>
</dbReference>
<comment type="subcellular location">
    <subcellularLocation>
        <location evidence="1">Cytoplasm</location>
        <location evidence="1">Cytoskeleton</location>
    </subcellularLocation>
</comment>
<comment type="similarity">
    <text evidence="5">Belongs to the TRAFAC class myosin-kinesin ATPase superfamily. Kinesin family.</text>
</comment>
<dbReference type="Ensembl" id="ENSONIT00000018913.2">
    <property type="protein sequence ID" value="ENSONIP00000018896.2"/>
    <property type="gene ID" value="ENSONIG00000015008.2"/>
</dbReference>
<dbReference type="eggNOG" id="KOG0244">
    <property type="taxonomic scope" value="Eukaryota"/>
</dbReference>
<name>I3KCQ1_ORENI</name>
<reference evidence="9" key="2">
    <citation type="submission" date="2025-08" db="UniProtKB">
        <authorList>
            <consortium name="Ensembl"/>
        </authorList>
    </citation>
    <scope>IDENTIFICATION</scope>
</reference>
<feature type="coiled-coil region" evidence="6">
    <location>
        <begin position="757"/>
        <end position="784"/>
    </location>
</feature>
<dbReference type="GO" id="GO:0051231">
    <property type="term" value="P:spindle elongation"/>
    <property type="evidence" value="ECO:0007669"/>
    <property type="project" value="TreeGrafter"/>
</dbReference>
<dbReference type="GO" id="GO:0007052">
    <property type="term" value="P:mitotic spindle organization"/>
    <property type="evidence" value="ECO:0007669"/>
    <property type="project" value="TreeGrafter"/>
</dbReference>
<dbReference type="InterPro" id="IPR027417">
    <property type="entry name" value="P-loop_NTPase"/>
</dbReference>
<dbReference type="InterPro" id="IPR019821">
    <property type="entry name" value="Kinesin_motor_CS"/>
</dbReference>
<dbReference type="STRING" id="8128.ENSONIP00000072762"/>
<dbReference type="GO" id="GO:0007018">
    <property type="term" value="P:microtubule-based movement"/>
    <property type="evidence" value="ECO:0007669"/>
    <property type="project" value="InterPro"/>
</dbReference>
<dbReference type="AlphaFoldDB" id="I3KCQ1"/>
<protein>
    <submittedName>
        <fullName evidence="9">Kinesin family member 27</fullName>
    </submittedName>
</protein>
<feature type="domain" description="Kinesin motor" evidence="8">
    <location>
        <begin position="5"/>
        <end position="343"/>
    </location>
</feature>
<evidence type="ECO:0000313" key="9">
    <source>
        <dbReference type="Ensembl" id="ENSONIP00000018896.2"/>
    </source>
</evidence>
<feature type="compositionally biased region" description="Polar residues" evidence="7">
    <location>
        <begin position="983"/>
        <end position="1001"/>
    </location>
</feature>
<dbReference type="Gene3D" id="3.40.850.10">
    <property type="entry name" value="Kinesin motor domain"/>
    <property type="match status" value="1"/>
</dbReference>
<sequence length="1015" mass="115483">MSEGCVRVAVRIRPLLPKEVLHRHRVCVRVVPGTGQVMVGEDRLFYFDNAFGPSVSQDEVYESCVHRLVERLVDGENATVFCYGQTGSGKTYTLGGRSQDEEGGIIDRAAQDLFIYLAEKTKESDVVDVTVKVSYIEVYKEELRDLLQLQTTHKELLIREDERGNTVVVGAKEVVITSAEELLSIVEMGNALRHTSTTGMNERSSRSHTILTLQVVLSCHNSKNSSFKSVHSSKLCLVDLAGSERAGKTGNTGTQLKESAHINTGLFALGNVIRALSDQSRNRHSNNSGSAHVPYRDAKITRLLRDSLGGSAHTLMVACVSPSHHFVAETLGVLQFASTARYVQNRPGETPGRTEATTTWHPNDARLGELEYEVETLRELLKGKEREVETERAKTGQRYEEGSDINAYCQTGVSEPDRTASREETSQYCLLAEEAAALLENISGPSPSPSFRQRLQDWQERLRAVSHSPPTRMECSKEEGDHFAPLNLREELKKCQVTIKDFKRDVENQLKQRSTRKARIRASAAERRIRDLSINMRMKEELIKELEQTGLCVSSWLEEEEEHVLQKRAELNELEEELKRREEVLIHREACVRQKSKLETKKLCSSQALSQDLLHVSMQLESLEKQLQRRKAGVTMEELEKERDMLKERRDALDAQLNDNQVLTVEETHCLLQLEEAIEALDAALEFKNRSIQDKQKKLSATNFSLHQSQNAEPAQLCDVTRKLMGLSLPEALELLVKYFNKVVCLRETERHLHLHCEELELQAEEQKMALREMEAAMQRLTLDTDRRLTQQHRDHQYNIQLLLQKLKEGAPGEAEQAMQDRLQHLEKELYFYKSTSRQLKKKLRVILGDSLQPNDQPSCPQEHKPMQKMQISSSSSEAQTHPEEVQTRTHIVTTYKKIHAEKMDKKMHNDFCMNRNENQTKCPSSSSDRQTLKKTKMPEYTQMLTPSLGRRVRDESGEGLEMTPVRLCRRDLKQITPADLQFSGSTTGRRPSAVGTSTESILEDSIEVLRNSDR</sequence>
<feature type="coiled-coil region" evidence="6">
    <location>
        <begin position="629"/>
        <end position="698"/>
    </location>
</feature>
<evidence type="ECO:0000256" key="5">
    <source>
        <dbReference type="PROSITE-ProRule" id="PRU00283"/>
    </source>
</evidence>
<evidence type="ECO:0000313" key="10">
    <source>
        <dbReference type="Proteomes" id="UP000005207"/>
    </source>
</evidence>
<dbReference type="GO" id="GO:0005524">
    <property type="term" value="F:ATP binding"/>
    <property type="evidence" value="ECO:0007669"/>
    <property type="project" value="UniProtKB-UniRule"/>
</dbReference>
<reference evidence="10" key="1">
    <citation type="submission" date="2012-01" db="EMBL/GenBank/DDBJ databases">
        <title>The Genome Sequence of Oreochromis niloticus (Nile Tilapia).</title>
        <authorList>
            <consortium name="Broad Institute Genome Assembly Team"/>
            <consortium name="Broad Institute Sequencing Platform"/>
            <person name="Di Palma F."/>
            <person name="Johnson J."/>
            <person name="Lander E.S."/>
            <person name="Lindblad-Toh K."/>
        </authorList>
    </citation>
    <scope>NUCLEOTIDE SEQUENCE [LARGE SCALE GENOMIC DNA]</scope>
</reference>
<dbReference type="HOGENOM" id="CLU_005591_0_0_1"/>
<evidence type="ECO:0000256" key="2">
    <source>
        <dbReference type="ARBA" id="ARBA00022741"/>
    </source>
</evidence>
<keyword evidence="5" id="KW-0505">Motor protein</keyword>
<keyword evidence="2 5" id="KW-0547">Nucleotide-binding</keyword>
<keyword evidence="4" id="KW-0206">Cytoskeleton</keyword>
<dbReference type="PROSITE" id="PS50067">
    <property type="entry name" value="KINESIN_MOTOR_2"/>
    <property type="match status" value="1"/>
</dbReference>
<proteinExistence type="inferred from homology"/>
<reference evidence="9" key="3">
    <citation type="submission" date="2025-09" db="UniProtKB">
        <authorList>
            <consortium name="Ensembl"/>
        </authorList>
    </citation>
    <scope>IDENTIFICATION</scope>
</reference>
<feature type="coiled-coil region" evidence="6">
    <location>
        <begin position="522"/>
        <end position="584"/>
    </location>
</feature>
<dbReference type="GO" id="GO:0005875">
    <property type="term" value="C:microtubule associated complex"/>
    <property type="evidence" value="ECO:0007669"/>
    <property type="project" value="TreeGrafter"/>
</dbReference>
<dbReference type="PANTHER" id="PTHR47969:SF25">
    <property type="entry name" value="KINESIN MOTOR DOMAIN-CONTAINING PROTEIN"/>
    <property type="match status" value="1"/>
</dbReference>
<dbReference type="OMA" id="HVSMQLE"/>
<dbReference type="SMART" id="SM00129">
    <property type="entry name" value="KISc"/>
    <property type="match status" value="1"/>
</dbReference>
<keyword evidence="3 5" id="KW-0067">ATP-binding</keyword>
<evidence type="ECO:0000256" key="4">
    <source>
        <dbReference type="ARBA" id="ARBA00023212"/>
    </source>
</evidence>
<dbReference type="Proteomes" id="UP000005207">
    <property type="component" value="Linkage group LG12"/>
</dbReference>
<keyword evidence="4" id="KW-0963">Cytoplasm</keyword>
<feature type="coiled-coil region" evidence="6">
    <location>
        <begin position="367"/>
        <end position="394"/>
    </location>
</feature>
<gene>
    <name evidence="9" type="primary">KIF27</name>
</gene>
<accession>I3KCQ1</accession>
<dbReference type="Pfam" id="PF00225">
    <property type="entry name" value="Kinesin"/>
    <property type="match status" value="1"/>
</dbReference>
<keyword evidence="10" id="KW-1185">Reference proteome</keyword>
<evidence type="ECO:0000256" key="6">
    <source>
        <dbReference type="SAM" id="Coils"/>
    </source>
</evidence>
<keyword evidence="6" id="KW-0175">Coiled coil</keyword>
<dbReference type="InterPro" id="IPR001752">
    <property type="entry name" value="Kinesin_motor_dom"/>
</dbReference>
<feature type="region of interest" description="Disordered" evidence="7">
    <location>
        <begin position="982"/>
        <end position="1001"/>
    </location>
</feature>
<dbReference type="GO" id="GO:0008017">
    <property type="term" value="F:microtubule binding"/>
    <property type="evidence" value="ECO:0007669"/>
    <property type="project" value="InterPro"/>
</dbReference>
<feature type="binding site" evidence="5">
    <location>
        <begin position="84"/>
        <end position="91"/>
    </location>
    <ligand>
        <name>ATP</name>
        <dbReference type="ChEBI" id="CHEBI:30616"/>
    </ligand>
</feature>
<dbReference type="SUPFAM" id="SSF52540">
    <property type="entry name" value="P-loop containing nucleoside triphosphate hydrolases"/>
    <property type="match status" value="1"/>
</dbReference>
<evidence type="ECO:0000256" key="3">
    <source>
        <dbReference type="ARBA" id="ARBA00022840"/>
    </source>
</evidence>
<dbReference type="PANTHER" id="PTHR47969">
    <property type="entry name" value="CHROMOSOME-ASSOCIATED KINESIN KIF4A-RELATED"/>
    <property type="match status" value="1"/>
</dbReference>
<dbReference type="InterPro" id="IPR027640">
    <property type="entry name" value="Kinesin-like_fam"/>
</dbReference>
<dbReference type="PRINTS" id="PR00380">
    <property type="entry name" value="KINESINHEAVY"/>
</dbReference>
<dbReference type="PROSITE" id="PS00411">
    <property type="entry name" value="KINESIN_MOTOR_1"/>
    <property type="match status" value="1"/>
</dbReference>
<dbReference type="GeneTree" id="ENSGT00940000157487"/>